<dbReference type="InterPro" id="IPR032083">
    <property type="entry name" value="DUF4811"/>
</dbReference>
<evidence type="ECO:0000313" key="2">
    <source>
        <dbReference type="EMBL" id="RSU08203.1"/>
    </source>
</evidence>
<dbReference type="OrthoDB" id="2249491at2"/>
<evidence type="ECO:0000256" key="1">
    <source>
        <dbReference type="SAM" id="Phobius"/>
    </source>
</evidence>
<feature type="transmembrane region" description="Helical" evidence="1">
    <location>
        <begin position="30"/>
        <end position="49"/>
    </location>
</feature>
<dbReference type="RefSeq" id="WP_126822574.1">
    <property type="nucleotide sequence ID" value="NZ_JBHLWU010000001.1"/>
</dbReference>
<keyword evidence="3" id="KW-1185">Reference proteome</keyword>
<keyword evidence="1" id="KW-1133">Transmembrane helix</keyword>
<name>A0A430AJL1_9ENTE</name>
<gene>
    <name evidence="2" type="ORF">CBF30_02870</name>
</gene>
<reference evidence="2 3" key="1">
    <citation type="submission" date="2017-05" db="EMBL/GenBank/DDBJ databases">
        <title>Vagococcus spp. assemblies.</title>
        <authorList>
            <person name="Gulvik C.A."/>
        </authorList>
    </citation>
    <scope>NUCLEOTIDE SEQUENCE [LARGE SCALE GENOMIC DNA]</scope>
    <source>
        <strain evidence="2 3">DSM 24756</strain>
    </source>
</reference>
<protein>
    <recommendedName>
        <fullName evidence="4">DUF4811 domain-containing protein</fullName>
    </recommendedName>
</protein>
<accession>A0A430AJL1</accession>
<keyword evidence="1" id="KW-0812">Transmembrane</keyword>
<dbReference type="AlphaFoldDB" id="A0A430AJL1"/>
<keyword evidence="1" id="KW-0472">Membrane</keyword>
<sequence>MIIAILIVSLLAFTLSIIFAKKIWRPIFIFIFGCCFIFSVVAIIGNDHYHWGMEKKTKESSQPLVSSSAEKGMNLLLYKQLGTGSEKVYIYRTKETQKKVSVTGTDTVTNKVKTVMTTPKLKIKTTRWVYKNDFYSLLFGISKNNQKYDSRVYTFEVGKDWLILSTDQATAFGKAVKAQEASIKEGATEYVKSKLTSELTKNPTMSQVEQQQLTAKYAAEYQQQAIAKILSEIKK</sequence>
<organism evidence="2 3">
    <name type="scientific">Vagococcus entomophilus</name>
    <dbReference type="NCBI Taxonomy" id="1160095"/>
    <lineage>
        <taxon>Bacteria</taxon>
        <taxon>Bacillati</taxon>
        <taxon>Bacillota</taxon>
        <taxon>Bacilli</taxon>
        <taxon>Lactobacillales</taxon>
        <taxon>Enterococcaceae</taxon>
        <taxon>Vagococcus</taxon>
    </lineage>
</organism>
<dbReference type="Pfam" id="PF16069">
    <property type="entry name" value="DUF4811"/>
    <property type="match status" value="1"/>
</dbReference>
<evidence type="ECO:0000313" key="3">
    <source>
        <dbReference type="Proteomes" id="UP000288669"/>
    </source>
</evidence>
<evidence type="ECO:0008006" key="4">
    <source>
        <dbReference type="Google" id="ProtNLM"/>
    </source>
</evidence>
<proteinExistence type="predicted"/>
<comment type="caution">
    <text evidence="2">The sequence shown here is derived from an EMBL/GenBank/DDBJ whole genome shotgun (WGS) entry which is preliminary data.</text>
</comment>
<dbReference type="Proteomes" id="UP000288669">
    <property type="component" value="Unassembled WGS sequence"/>
</dbReference>
<dbReference type="EMBL" id="NGJZ01000001">
    <property type="protein sequence ID" value="RSU08203.1"/>
    <property type="molecule type" value="Genomic_DNA"/>
</dbReference>